<feature type="domain" description="DUF4367" evidence="2">
    <location>
        <begin position="212"/>
        <end position="318"/>
    </location>
</feature>
<name>A0ABM9CL75_9BACL</name>
<evidence type="ECO:0000259" key="2">
    <source>
        <dbReference type="Pfam" id="PF14285"/>
    </source>
</evidence>
<reference evidence="3" key="1">
    <citation type="submission" date="2022-01" db="EMBL/GenBank/DDBJ databases">
        <authorList>
            <person name="Criscuolo A."/>
        </authorList>
    </citation>
    <scope>NUCLEOTIDE SEQUENCE</scope>
    <source>
        <strain evidence="3">CIP111892</strain>
    </source>
</reference>
<keyword evidence="1" id="KW-0812">Transmembrane</keyword>
<keyword evidence="4" id="KW-1185">Reference proteome</keyword>
<accession>A0ABM9CL75</accession>
<sequence>MNTKDKIQKFARELDEGLPLKHPSCWNESAESLELLELGKALAGQDFSVSHRTAVLSKVQSSTHFKQEVTNMKIKSSFRRPVMIMASILIAGGLSISFVKPSFAEELFGRVLQKINLGNIIASAKDPNVAPPFPEEWKGKLFDKDGTVITSFTKKLGEVYNADGEQIVNFDGDKLITKSEQEQRDKEAAARILAVKSQAELDKYALFKVKLPKYLPEGFAFDHGEFSKSEEGVNGKYLDLFFTSEHKGQSIKMQFRYSDKETAYEMSTSGKMEKVKVNGAEAVMMNDRTLDWEADGVLYGIATHGLERSEVLKIAESIR</sequence>
<dbReference type="EMBL" id="CAKMMG010000007">
    <property type="protein sequence ID" value="CAH1216472.1"/>
    <property type="molecule type" value="Genomic_DNA"/>
</dbReference>
<dbReference type="Pfam" id="PF14285">
    <property type="entry name" value="DUF4367"/>
    <property type="match status" value="1"/>
</dbReference>
<comment type="caution">
    <text evidence="3">The sequence shown here is derived from an EMBL/GenBank/DDBJ whole genome shotgun (WGS) entry which is preliminary data.</text>
</comment>
<dbReference type="InterPro" id="IPR025377">
    <property type="entry name" value="DUF4367"/>
</dbReference>
<gene>
    <name evidence="3" type="ORF">PAECIP111892_04325</name>
</gene>
<dbReference type="RefSeq" id="WP_236336170.1">
    <property type="nucleotide sequence ID" value="NZ_CAKMMG010000007.1"/>
</dbReference>
<proteinExistence type="predicted"/>
<keyword evidence="1" id="KW-1133">Transmembrane helix</keyword>
<evidence type="ECO:0000313" key="4">
    <source>
        <dbReference type="Proteomes" id="UP000838324"/>
    </source>
</evidence>
<keyword evidence="1" id="KW-0472">Membrane</keyword>
<feature type="transmembrane region" description="Helical" evidence="1">
    <location>
        <begin position="82"/>
        <end position="99"/>
    </location>
</feature>
<evidence type="ECO:0000256" key="1">
    <source>
        <dbReference type="SAM" id="Phobius"/>
    </source>
</evidence>
<dbReference type="Proteomes" id="UP000838324">
    <property type="component" value="Unassembled WGS sequence"/>
</dbReference>
<organism evidence="3 4">
    <name type="scientific">Paenibacillus auburnensis</name>
    <dbReference type="NCBI Taxonomy" id="2905649"/>
    <lineage>
        <taxon>Bacteria</taxon>
        <taxon>Bacillati</taxon>
        <taxon>Bacillota</taxon>
        <taxon>Bacilli</taxon>
        <taxon>Bacillales</taxon>
        <taxon>Paenibacillaceae</taxon>
        <taxon>Paenibacillus</taxon>
    </lineage>
</organism>
<evidence type="ECO:0000313" key="3">
    <source>
        <dbReference type="EMBL" id="CAH1216472.1"/>
    </source>
</evidence>
<protein>
    <recommendedName>
        <fullName evidence="2">DUF4367 domain-containing protein</fullName>
    </recommendedName>
</protein>